<proteinExistence type="predicted"/>
<dbReference type="AlphaFoldDB" id="A0A5N5HQ22"/>
<comment type="caution">
    <text evidence="1">The sequence shown here is derived from an EMBL/GenBank/DDBJ whole genome shotgun (WGS) entry which is preliminary data.</text>
</comment>
<organism evidence="1 2">
    <name type="scientific">Pyrus ussuriensis x Pyrus communis</name>
    <dbReference type="NCBI Taxonomy" id="2448454"/>
    <lineage>
        <taxon>Eukaryota</taxon>
        <taxon>Viridiplantae</taxon>
        <taxon>Streptophyta</taxon>
        <taxon>Embryophyta</taxon>
        <taxon>Tracheophyta</taxon>
        <taxon>Spermatophyta</taxon>
        <taxon>Magnoliopsida</taxon>
        <taxon>eudicotyledons</taxon>
        <taxon>Gunneridae</taxon>
        <taxon>Pentapetalae</taxon>
        <taxon>rosids</taxon>
        <taxon>fabids</taxon>
        <taxon>Rosales</taxon>
        <taxon>Rosaceae</taxon>
        <taxon>Amygdaloideae</taxon>
        <taxon>Maleae</taxon>
        <taxon>Pyrus</taxon>
    </lineage>
</organism>
<protein>
    <submittedName>
        <fullName evidence="1">Uncharacterized protein</fullName>
    </submittedName>
</protein>
<reference evidence="1 2" key="3">
    <citation type="submission" date="2019-11" db="EMBL/GenBank/DDBJ databases">
        <title>A de novo genome assembly of a pear dwarfing rootstock.</title>
        <authorList>
            <person name="Wang F."/>
            <person name="Wang J."/>
            <person name="Li S."/>
            <person name="Zhang Y."/>
            <person name="Fang M."/>
            <person name="Ma L."/>
            <person name="Zhao Y."/>
            <person name="Jiang S."/>
        </authorList>
    </citation>
    <scope>NUCLEOTIDE SEQUENCE [LARGE SCALE GENOMIC DNA]</scope>
    <source>
        <strain evidence="1">S2</strain>
        <tissue evidence="1">Leaf</tissue>
    </source>
</reference>
<reference evidence="1 2" key="1">
    <citation type="submission" date="2019-09" db="EMBL/GenBank/DDBJ databases">
        <authorList>
            <person name="Ou C."/>
        </authorList>
    </citation>
    <scope>NUCLEOTIDE SEQUENCE [LARGE SCALE GENOMIC DNA]</scope>
    <source>
        <strain evidence="1">S2</strain>
        <tissue evidence="1">Leaf</tissue>
    </source>
</reference>
<accession>A0A5N5HQ22</accession>
<name>A0A5N5HQ22_9ROSA</name>
<keyword evidence="2" id="KW-1185">Reference proteome</keyword>
<gene>
    <name evidence="1" type="ORF">D8674_007495</name>
</gene>
<evidence type="ECO:0000313" key="2">
    <source>
        <dbReference type="Proteomes" id="UP000327157"/>
    </source>
</evidence>
<evidence type="ECO:0000313" key="1">
    <source>
        <dbReference type="EMBL" id="KAB2629976.1"/>
    </source>
</evidence>
<sequence>MAASSDGVSGCNLFCIGLGGFKNYKLMEHWRLRHSHLDFPNCSKFFSCVMSSFFEKSVIPPSEGKVEFAPNHEIQETWMRSIHWTNEIKKIDD</sequence>
<dbReference type="Proteomes" id="UP000327157">
    <property type="component" value="Chromosome 12"/>
</dbReference>
<dbReference type="EMBL" id="SMOL01000143">
    <property type="protein sequence ID" value="KAB2629976.1"/>
    <property type="molecule type" value="Genomic_DNA"/>
</dbReference>
<reference evidence="2" key="2">
    <citation type="submission" date="2019-10" db="EMBL/GenBank/DDBJ databases">
        <title>A de novo genome assembly of a pear dwarfing rootstock.</title>
        <authorList>
            <person name="Wang F."/>
            <person name="Wang J."/>
            <person name="Li S."/>
            <person name="Zhang Y."/>
            <person name="Fang M."/>
            <person name="Ma L."/>
            <person name="Zhao Y."/>
            <person name="Jiang S."/>
        </authorList>
    </citation>
    <scope>NUCLEOTIDE SEQUENCE [LARGE SCALE GENOMIC DNA]</scope>
</reference>